<keyword evidence="1" id="KW-1133">Transmembrane helix</keyword>
<dbReference type="InParanoid" id="A0A1X7T1Q9"/>
<reference evidence="2" key="1">
    <citation type="submission" date="2017-05" db="UniProtKB">
        <authorList>
            <consortium name="EnsemblMetazoa"/>
        </authorList>
    </citation>
    <scope>IDENTIFICATION</scope>
</reference>
<organism evidence="2">
    <name type="scientific">Amphimedon queenslandica</name>
    <name type="common">Sponge</name>
    <dbReference type="NCBI Taxonomy" id="400682"/>
    <lineage>
        <taxon>Eukaryota</taxon>
        <taxon>Metazoa</taxon>
        <taxon>Porifera</taxon>
        <taxon>Demospongiae</taxon>
        <taxon>Heteroscleromorpha</taxon>
        <taxon>Haplosclerida</taxon>
        <taxon>Niphatidae</taxon>
        <taxon>Amphimedon</taxon>
    </lineage>
</organism>
<evidence type="ECO:0000256" key="1">
    <source>
        <dbReference type="SAM" id="Phobius"/>
    </source>
</evidence>
<proteinExistence type="predicted"/>
<protein>
    <submittedName>
        <fullName evidence="2">Uncharacterized protein</fullName>
    </submittedName>
</protein>
<keyword evidence="1" id="KW-0812">Transmembrane</keyword>
<dbReference type="EnsemblMetazoa" id="Aqu2.1.08385_001">
    <property type="protein sequence ID" value="Aqu2.1.08385_001"/>
    <property type="gene ID" value="Aqu2.1.08385"/>
</dbReference>
<dbReference type="AlphaFoldDB" id="A0A1X7T1Q9"/>
<evidence type="ECO:0000313" key="2">
    <source>
        <dbReference type="EnsemblMetazoa" id="Aqu2.1.08385_001"/>
    </source>
</evidence>
<feature type="transmembrane region" description="Helical" evidence="1">
    <location>
        <begin position="46"/>
        <end position="66"/>
    </location>
</feature>
<name>A0A1X7T1Q9_AMPQE</name>
<sequence length="69" mass="7555">SYLLRKVSKICSLFLRRGGSITYIASGSISAEREPPGLGRTCLKCCVIDVFILLLTPSFPTVVLIIRVL</sequence>
<accession>A0A1X7T1Q9</accession>
<keyword evidence="1" id="KW-0472">Membrane</keyword>